<protein>
    <submittedName>
        <fullName evidence="1">Uncharacterized protein</fullName>
    </submittedName>
</protein>
<organism evidence="1 2">
    <name type="scientific">Microbispora hainanensis</name>
    <dbReference type="NCBI Taxonomy" id="568844"/>
    <lineage>
        <taxon>Bacteria</taxon>
        <taxon>Bacillati</taxon>
        <taxon>Actinomycetota</taxon>
        <taxon>Actinomycetes</taxon>
        <taxon>Streptosporangiales</taxon>
        <taxon>Streptosporangiaceae</taxon>
        <taxon>Microbispora</taxon>
    </lineage>
</organism>
<sequence length="146" mass="15721">MNETTRPAVPAGAGGPGERYAGTMFGLAEQAYELAVRDVKGDAKRSRLPGGQFTTARMRASLATMRALMARHDPGDPVVAHYVAEAAQEVVSKAFELVTDPLAAEEMSRIWRSLKATAPPLSPDHARERIGKAALLIDPDATPRWL</sequence>
<name>A0A544Z2L2_9ACTN</name>
<accession>A0A544Z2L2</accession>
<dbReference type="EMBL" id="VIRM01000004">
    <property type="protein sequence ID" value="TQS23303.1"/>
    <property type="molecule type" value="Genomic_DNA"/>
</dbReference>
<comment type="caution">
    <text evidence="1">The sequence shown here is derived from an EMBL/GenBank/DDBJ whole genome shotgun (WGS) entry which is preliminary data.</text>
</comment>
<dbReference type="AlphaFoldDB" id="A0A544Z2L2"/>
<reference evidence="1 2" key="1">
    <citation type="submission" date="2019-07" db="EMBL/GenBank/DDBJ databases">
        <title>Microbispora hainanensis DSM 45428.</title>
        <authorList>
            <person name="Thawai C."/>
        </authorList>
    </citation>
    <scope>NUCLEOTIDE SEQUENCE [LARGE SCALE GENOMIC DNA]</scope>
    <source>
        <strain evidence="1 2">DSM 45428</strain>
    </source>
</reference>
<dbReference type="Proteomes" id="UP000316541">
    <property type="component" value="Unassembled WGS sequence"/>
</dbReference>
<proteinExistence type="predicted"/>
<evidence type="ECO:0000313" key="2">
    <source>
        <dbReference type="Proteomes" id="UP000316541"/>
    </source>
</evidence>
<evidence type="ECO:0000313" key="1">
    <source>
        <dbReference type="EMBL" id="TQS23303.1"/>
    </source>
</evidence>
<dbReference type="RefSeq" id="WP_142617059.1">
    <property type="nucleotide sequence ID" value="NZ_VIRM01000004.1"/>
</dbReference>
<gene>
    <name evidence="1" type="ORF">FLX08_05410</name>
</gene>